<sequence length="70" mass="7879">MLTRGSVYPGLARTRQVQQCQDTVVVRQCQDTVVVNQRQATVGSREECRRSCANTMHEHLRKITTSGCIS</sequence>
<name>K3YMK9_SETIT</name>
<dbReference type="AlphaFoldDB" id="K3YMK9"/>
<keyword evidence="2" id="KW-1185">Reference proteome</keyword>
<dbReference type="InParanoid" id="K3YMK9"/>
<dbReference type="EMBL" id="AGNK02003623">
    <property type="status" value="NOT_ANNOTATED_CDS"/>
    <property type="molecule type" value="Genomic_DNA"/>
</dbReference>
<reference evidence="1" key="2">
    <citation type="submission" date="2018-08" db="UniProtKB">
        <authorList>
            <consortium name="EnsemblPlants"/>
        </authorList>
    </citation>
    <scope>IDENTIFICATION</scope>
    <source>
        <strain evidence="1">Yugu1</strain>
    </source>
</reference>
<protein>
    <submittedName>
        <fullName evidence="1">Uncharacterized protein</fullName>
    </submittedName>
</protein>
<proteinExistence type="predicted"/>
<evidence type="ECO:0000313" key="1">
    <source>
        <dbReference type="EnsemblPlants" id="KQL01127"/>
    </source>
</evidence>
<organism evidence="1 2">
    <name type="scientific">Setaria italica</name>
    <name type="common">Foxtail millet</name>
    <name type="synonym">Panicum italicum</name>
    <dbReference type="NCBI Taxonomy" id="4555"/>
    <lineage>
        <taxon>Eukaryota</taxon>
        <taxon>Viridiplantae</taxon>
        <taxon>Streptophyta</taxon>
        <taxon>Embryophyta</taxon>
        <taxon>Tracheophyta</taxon>
        <taxon>Spermatophyta</taxon>
        <taxon>Magnoliopsida</taxon>
        <taxon>Liliopsida</taxon>
        <taxon>Poales</taxon>
        <taxon>Poaceae</taxon>
        <taxon>PACMAD clade</taxon>
        <taxon>Panicoideae</taxon>
        <taxon>Panicodae</taxon>
        <taxon>Paniceae</taxon>
        <taxon>Cenchrinae</taxon>
        <taxon>Setaria</taxon>
    </lineage>
</organism>
<evidence type="ECO:0000313" key="2">
    <source>
        <dbReference type="Proteomes" id="UP000004995"/>
    </source>
</evidence>
<dbReference type="Proteomes" id="UP000004995">
    <property type="component" value="Unassembled WGS sequence"/>
</dbReference>
<dbReference type="EnsemblPlants" id="KQL01127">
    <property type="protein sequence ID" value="KQL01127"/>
    <property type="gene ID" value="SETIT_015489mg"/>
</dbReference>
<dbReference type="Gramene" id="KQL01127">
    <property type="protein sequence ID" value="KQL01127"/>
    <property type="gene ID" value="SETIT_015489mg"/>
</dbReference>
<accession>K3YMK9</accession>
<dbReference type="HOGENOM" id="CLU_2762638_0_0_1"/>
<reference evidence="2" key="1">
    <citation type="journal article" date="2012" name="Nat. Biotechnol.">
        <title>Reference genome sequence of the model plant Setaria.</title>
        <authorList>
            <person name="Bennetzen J.L."/>
            <person name="Schmutz J."/>
            <person name="Wang H."/>
            <person name="Percifield R."/>
            <person name="Hawkins J."/>
            <person name="Pontaroli A.C."/>
            <person name="Estep M."/>
            <person name="Feng L."/>
            <person name="Vaughn J.N."/>
            <person name="Grimwood J."/>
            <person name="Jenkins J."/>
            <person name="Barry K."/>
            <person name="Lindquist E."/>
            <person name="Hellsten U."/>
            <person name="Deshpande S."/>
            <person name="Wang X."/>
            <person name="Wu X."/>
            <person name="Mitros T."/>
            <person name="Triplett J."/>
            <person name="Yang X."/>
            <person name="Ye C.Y."/>
            <person name="Mauro-Herrera M."/>
            <person name="Wang L."/>
            <person name="Li P."/>
            <person name="Sharma M."/>
            <person name="Sharma R."/>
            <person name="Ronald P.C."/>
            <person name="Panaud O."/>
            <person name="Kellogg E.A."/>
            <person name="Brutnell T.P."/>
            <person name="Doust A.N."/>
            <person name="Tuskan G.A."/>
            <person name="Rokhsar D."/>
            <person name="Devos K.M."/>
        </authorList>
    </citation>
    <scope>NUCLEOTIDE SEQUENCE [LARGE SCALE GENOMIC DNA]</scope>
    <source>
        <strain evidence="2">cv. Yugu1</strain>
    </source>
</reference>